<dbReference type="EMBL" id="JAPXFL010000012">
    <property type="protein sequence ID" value="KAK9498851.1"/>
    <property type="molecule type" value="Genomic_DNA"/>
</dbReference>
<dbReference type="PANTHER" id="PTHR24252:SF7">
    <property type="entry name" value="HYALIN"/>
    <property type="match status" value="1"/>
</dbReference>
<evidence type="ECO:0000256" key="6">
    <source>
        <dbReference type="ARBA" id="ARBA00022825"/>
    </source>
</evidence>
<dbReference type="GO" id="GO:0006508">
    <property type="term" value="P:proteolysis"/>
    <property type="evidence" value="ECO:0007669"/>
    <property type="project" value="UniProtKB-KW"/>
</dbReference>
<dbReference type="FunFam" id="2.40.10.10:FF:000146">
    <property type="entry name" value="Serine protease 53"/>
    <property type="match status" value="1"/>
</dbReference>
<evidence type="ECO:0000313" key="14">
    <source>
        <dbReference type="EMBL" id="KAK9498851.1"/>
    </source>
</evidence>
<keyword evidence="6 10" id="KW-0720">Serine protease</keyword>
<dbReference type="SMART" id="SM00020">
    <property type="entry name" value="Tryp_SPc"/>
    <property type="match status" value="1"/>
</dbReference>
<dbReference type="InterPro" id="IPR000859">
    <property type="entry name" value="CUB_dom"/>
</dbReference>
<keyword evidence="2" id="KW-0964">Secreted</keyword>
<evidence type="ECO:0000256" key="11">
    <source>
        <dbReference type="SAM" id="SignalP"/>
    </source>
</evidence>
<feature type="signal peptide" evidence="11">
    <location>
        <begin position="1"/>
        <end position="16"/>
    </location>
</feature>
<dbReference type="InterPro" id="IPR043504">
    <property type="entry name" value="Peptidase_S1_PA_chymotrypsin"/>
</dbReference>
<dbReference type="AlphaFoldDB" id="A0AAW1CK06"/>
<dbReference type="InterPro" id="IPR009003">
    <property type="entry name" value="Peptidase_S1_PA"/>
</dbReference>
<dbReference type="PROSITE" id="PS00134">
    <property type="entry name" value="TRYPSIN_HIS"/>
    <property type="match status" value="1"/>
</dbReference>
<dbReference type="SUPFAM" id="SSF50494">
    <property type="entry name" value="Trypsin-like serine proteases"/>
    <property type="match status" value="1"/>
</dbReference>
<dbReference type="InterPro" id="IPR001254">
    <property type="entry name" value="Trypsin_dom"/>
</dbReference>
<reference evidence="14 15" key="1">
    <citation type="submission" date="2022-12" db="EMBL/GenBank/DDBJ databases">
        <title>Chromosome-level genome assembly of true bugs.</title>
        <authorList>
            <person name="Ma L."/>
            <person name="Li H."/>
        </authorList>
    </citation>
    <scope>NUCLEOTIDE SEQUENCE [LARGE SCALE GENOMIC DNA]</scope>
    <source>
        <strain evidence="14">Lab_2022b</strain>
    </source>
</reference>
<comment type="caution">
    <text evidence="14">The sequence shown here is derived from an EMBL/GenBank/DDBJ whole genome shotgun (WGS) entry which is preliminary data.</text>
</comment>
<keyword evidence="5 10" id="KW-0378">Hydrolase</keyword>
<dbReference type="Gene3D" id="2.60.120.290">
    <property type="entry name" value="Spermadhesin, CUB domain"/>
    <property type="match status" value="1"/>
</dbReference>
<evidence type="ECO:0000259" key="13">
    <source>
        <dbReference type="PROSITE" id="PS50240"/>
    </source>
</evidence>
<evidence type="ECO:0000256" key="3">
    <source>
        <dbReference type="ARBA" id="ARBA00022670"/>
    </source>
</evidence>
<dbReference type="Gene3D" id="2.40.10.10">
    <property type="entry name" value="Trypsin-like serine proteases"/>
    <property type="match status" value="1"/>
</dbReference>
<dbReference type="PROSITE" id="PS50240">
    <property type="entry name" value="TRYPSIN_DOM"/>
    <property type="match status" value="1"/>
</dbReference>
<evidence type="ECO:0000256" key="10">
    <source>
        <dbReference type="RuleBase" id="RU363034"/>
    </source>
</evidence>
<proteinExistence type="predicted"/>
<dbReference type="GO" id="GO:0005576">
    <property type="term" value="C:extracellular region"/>
    <property type="evidence" value="ECO:0007669"/>
    <property type="project" value="UniProtKB-SubCell"/>
</dbReference>
<dbReference type="InterPro" id="IPR035914">
    <property type="entry name" value="Sperma_CUB_dom_sf"/>
</dbReference>
<keyword evidence="8 9" id="KW-1015">Disulfide bond</keyword>
<evidence type="ECO:0000256" key="9">
    <source>
        <dbReference type="PROSITE-ProRule" id="PRU00059"/>
    </source>
</evidence>
<comment type="subcellular location">
    <subcellularLocation>
        <location evidence="1">Secreted</location>
    </subcellularLocation>
</comment>
<dbReference type="InterPro" id="IPR033116">
    <property type="entry name" value="TRYPSIN_SER"/>
</dbReference>
<dbReference type="InterPro" id="IPR018114">
    <property type="entry name" value="TRYPSIN_HIS"/>
</dbReference>
<feature type="domain" description="CUB" evidence="12">
    <location>
        <begin position="11"/>
        <end position="122"/>
    </location>
</feature>
<keyword evidence="7" id="KW-0865">Zymogen</keyword>
<organism evidence="14 15">
    <name type="scientific">Rhynocoris fuscipes</name>
    <dbReference type="NCBI Taxonomy" id="488301"/>
    <lineage>
        <taxon>Eukaryota</taxon>
        <taxon>Metazoa</taxon>
        <taxon>Ecdysozoa</taxon>
        <taxon>Arthropoda</taxon>
        <taxon>Hexapoda</taxon>
        <taxon>Insecta</taxon>
        <taxon>Pterygota</taxon>
        <taxon>Neoptera</taxon>
        <taxon>Paraneoptera</taxon>
        <taxon>Hemiptera</taxon>
        <taxon>Heteroptera</taxon>
        <taxon>Panheteroptera</taxon>
        <taxon>Cimicomorpha</taxon>
        <taxon>Reduviidae</taxon>
        <taxon>Harpactorinae</taxon>
        <taxon>Harpactorini</taxon>
        <taxon>Rhynocoris</taxon>
    </lineage>
</organism>
<dbReference type="GO" id="GO:0004252">
    <property type="term" value="F:serine-type endopeptidase activity"/>
    <property type="evidence" value="ECO:0007669"/>
    <property type="project" value="InterPro"/>
</dbReference>
<accession>A0AAW1CK06</accession>
<keyword evidence="3 10" id="KW-0645">Protease</keyword>
<keyword evidence="15" id="KW-1185">Reference proteome</keyword>
<feature type="domain" description="Peptidase S1" evidence="13">
    <location>
        <begin position="172"/>
        <end position="403"/>
    </location>
</feature>
<feature type="disulfide bond" evidence="9">
    <location>
        <begin position="71"/>
        <end position="88"/>
    </location>
</feature>
<dbReference type="CDD" id="cd00190">
    <property type="entry name" value="Tryp_SPc"/>
    <property type="match status" value="1"/>
</dbReference>
<evidence type="ECO:0000256" key="1">
    <source>
        <dbReference type="ARBA" id="ARBA00004613"/>
    </source>
</evidence>
<dbReference type="SUPFAM" id="SSF49854">
    <property type="entry name" value="Spermadhesin, CUB domain"/>
    <property type="match status" value="1"/>
</dbReference>
<dbReference type="Pfam" id="PF00431">
    <property type="entry name" value="CUB"/>
    <property type="match status" value="1"/>
</dbReference>
<evidence type="ECO:0000259" key="12">
    <source>
        <dbReference type="PROSITE" id="PS01180"/>
    </source>
</evidence>
<sequence>MFVIFVALIGCNYVLADVENIFIKVGDPAYDKIHFKELPKNIEKTWIFTTDSHGRISFACRDFKISHRAECKEEEMLIDNGVREKRYCGSQYDLQEKSRLNTMTIKLKTSNEDGFLDCLVQAITGPEMDQYKNIESNEIDSSEFGVTKGVKATTCRCGWSNKKQTFQNLARIVNGVETSKHEFPWMAAIRREGVQFCGGAIITPYHVLTAAHCTVNKHDIELEVLVGTNIRWAELEGQRIKVKQIIENKYDKTNAHENDISILVLEEKIKFNENVGPVCLTPDYPNINNKYITVMGWGYLEQFNSDQADYLRKANVRVVDIETCSYKFNRKFSTKSPSRICTWSSNRDSCMGDSGGPLVWLDPETNRYTQVALVSYGKGCNTPNPKVNTAVSYFYDWIRKVVQDTSSGVTICTKVEKWKL</sequence>
<gene>
    <name evidence="14" type="ORF">O3M35_003407</name>
</gene>
<evidence type="ECO:0000256" key="8">
    <source>
        <dbReference type="ARBA" id="ARBA00023157"/>
    </source>
</evidence>
<dbReference type="PRINTS" id="PR00722">
    <property type="entry name" value="CHYMOTRYPSIN"/>
</dbReference>
<evidence type="ECO:0000256" key="2">
    <source>
        <dbReference type="ARBA" id="ARBA00022525"/>
    </source>
</evidence>
<evidence type="ECO:0000256" key="7">
    <source>
        <dbReference type="ARBA" id="ARBA00023145"/>
    </source>
</evidence>
<dbReference type="PANTHER" id="PTHR24252">
    <property type="entry name" value="ACROSIN-RELATED"/>
    <property type="match status" value="1"/>
</dbReference>
<comment type="caution">
    <text evidence="9">Lacks conserved residue(s) required for the propagation of feature annotation.</text>
</comment>
<dbReference type="Proteomes" id="UP001461498">
    <property type="component" value="Unassembled WGS sequence"/>
</dbReference>
<dbReference type="Pfam" id="PF00089">
    <property type="entry name" value="Trypsin"/>
    <property type="match status" value="1"/>
</dbReference>
<keyword evidence="4 11" id="KW-0732">Signal</keyword>
<evidence type="ECO:0000256" key="4">
    <source>
        <dbReference type="ARBA" id="ARBA00022729"/>
    </source>
</evidence>
<feature type="chain" id="PRO_5043968222" evidence="11">
    <location>
        <begin position="17"/>
        <end position="420"/>
    </location>
</feature>
<dbReference type="PROSITE" id="PS00135">
    <property type="entry name" value="TRYPSIN_SER"/>
    <property type="match status" value="1"/>
</dbReference>
<name>A0AAW1CK06_9HEMI</name>
<protein>
    <submittedName>
        <fullName evidence="14">Uncharacterized protein</fullName>
    </submittedName>
</protein>
<evidence type="ECO:0000256" key="5">
    <source>
        <dbReference type="ARBA" id="ARBA00022801"/>
    </source>
</evidence>
<dbReference type="InterPro" id="IPR001314">
    <property type="entry name" value="Peptidase_S1A"/>
</dbReference>
<evidence type="ECO:0000313" key="15">
    <source>
        <dbReference type="Proteomes" id="UP001461498"/>
    </source>
</evidence>
<dbReference type="PROSITE" id="PS01180">
    <property type="entry name" value="CUB"/>
    <property type="match status" value="1"/>
</dbReference>